<dbReference type="AlphaFoldDB" id="A0A6G0WNN7"/>
<evidence type="ECO:0000313" key="2">
    <source>
        <dbReference type="Proteomes" id="UP000481153"/>
    </source>
</evidence>
<keyword evidence="2" id="KW-1185">Reference proteome</keyword>
<dbReference type="EMBL" id="VJMJ01000170">
    <property type="protein sequence ID" value="KAF0728941.1"/>
    <property type="molecule type" value="Genomic_DNA"/>
</dbReference>
<reference evidence="1 2" key="1">
    <citation type="submission" date="2019-07" db="EMBL/GenBank/DDBJ databases">
        <title>Genomics analysis of Aphanomyces spp. identifies a new class of oomycete effector associated with host adaptation.</title>
        <authorList>
            <person name="Gaulin E."/>
        </authorList>
    </citation>
    <scope>NUCLEOTIDE SEQUENCE [LARGE SCALE GENOMIC DNA]</scope>
    <source>
        <strain evidence="1 2">ATCC 201684</strain>
    </source>
</reference>
<dbReference type="Proteomes" id="UP000481153">
    <property type="component" value="Unassembled WGS sequence"/>
</dbReference>
<evidence type="ECO:0000313" key="1">
    <source>
        <dbReference type="EMBL" id="KAF0728941.1"/>
    </source>
</evidence>
<protein>
    <submittedName>
        <fullName evidence="1">Uncharacterized protein</fullName>
    </submittedName>
</protein>
<proteinExistence type="predicted"/>
<accession>A0A6G0WNN7</accession>
<name>A0A6G0WNN7_9STRA</name>
<sequence>MDQAHERSCPRTSSWSHASLPLNFRTHRFSFLDCPRPSPYRTSLETYVIRGVLFVARSPSGEIDASPAVQVHLTTIYFSRQDTF</sequence>
<comment type="caution">
    <text evidence="1">The sequence shown here is derived from an EMBL/GenBank/DDBJ whole genome shotgun (WGS) entry which is preliminary data.</text>
</comment>
<organism evidence="1 2">
    <name type="scientific">Aphanomyces euteiches</name>
    <dbReference type="NCBI Taxonomy" id="100861"/>
    <lineage>
        <taxon>Eukaryota</taxon>
        <taxon>Sar</taxon>
        <taxon>Stramenopiles</taxon>
        <taxon>Oomycota</taxon>
        <taxon>Saprolegniomycetes</taxon>
        <taxon>Saprolegniales</taxon>
        <taxon>Verrucalvaceae</taxon>
        <taxon>Aphanomyces</taxon>
    </lineage>
</organism>
<gene>
    <name evidence="1" type="ORF">Ae201684_013244</name>
</gene>